<keyword evidence="3" id="KW-1185">Reference proteome</keyword>
<dbReference type="InParanoid" id="A0A067MSD1"/>
<dbReference type="OrthoDB" id="10267139at2759"/>
<evidence type="ECO:0000313" key="2">
    <source>
        <dbReference type="EMBL" id="KDQ17615.1"/>
    </source>
</evidence>
<organism evidence="2 3">
    <name type="scientific">Botryobasidium botryosum (strain FD-172 SS1)</name>
    <dbReference type="NCBI Taxonomy" id="930990"/>
    <lineage>
        <taxon>Eukaryota</taxon>
        <taxon>Fungi</taxon>
        <taxon>Dikarya</taxon>
        <taxon>Basidiomycota</taxon>
        <taxon>Agaricomycotina</taxon>
        <taxon>Agaricomycetes</taxon>
        <taxon>Cantharellales</taxon>
        <taxon>Botryobasidiaceae</taxon>
        <taxon>Botryobasidium</taxon>
    </lineage>
</organism>
<dbReference type="HOGENOM" id="CLU_019029_3_0_1"/>
<dbReference type="Proteomes" id="UP000027195">
    <property type="component" value="Unassembled WGS sequence"/>
</dbReference>
<dbReference type="GO" id="GO:0043743">
    <property type="term" value="F:LPPG:FO 2-phospho-L-lactate transferase activity"/>
    <property type="evidence" value="ECO:0007669"/>
    <property type="project" value="InterPro"/>
</dbReference>
<feature type="region of interest" description="Disordered" evidence="1">
    <location>
        <begin position="1"/>
        <end position="20"/>
    </location>
</feature>
<dbReference type="STRING" id="930990.A0A067MSD1"/>
<dbReference type="PANTHER" id="PTHR31240">
    <property type="entry name" value="MATERNAL EFFECT EMBRYO ARREST 18"/>
    <property type="match status" value="1"/>
</dbReference>
<dbReference type="EMBL" id="KL198023">
    <property type="protein sequence ID" value="KDQ17615.1"/>
    <property type="molecule type" value="Genomic_DNA"/>
</dbReference>
<dbReference type="AlphaFoldDB" id="A0A067MSD1"/>
<dbReference type="PANTHER" id="PTHR31240:SF0">
    <property type="entry name" value="MATERNAL EFFECT EMBRYO ARREST 18"/>
    <property type="match status" value="1"/>
</dbReference>
<feature type="compositionally biased region" description="Basic and acidic residues" evidence="1">
    <location>
        <begin position="1"/>
        <end position="10"/>
    </location>
</feature>
<sequence length="455" mass="49912">MGGLDLHDDGEQPGSSADESRSIVVISGGTGCNSICAAFGQDVCYVLPVSDNGGSSSEIIRVLGGPSIGDIRSLLIRLIPSSSHTSPSEAIRRLLSYRFPANTSEREARDLWRDVVEGRSLLWHGIPIDRKETIRGFLVYFESEVLKRAHKSFSFRNGSVGNYFLTGAHLFFRSVPSAIFLFSSITGSQASRRAHILPVLVTNHTVTIAAELKNGSTIVGQCEISHPTRPILPITTASPREEEATDNMEEFLWSPLRDAPVRNMDFTKGINGEEDYPTLESPIKKVFYINQYGQEIYPSPNADFIKNLKCRNILVYSCGSLYTSIIPCLALRGVAAAIARSRTLRYKVLLLNSKNDRETSGYRAVDYIRAIVDILNGQYPPPVTQKERESVKTYPVTAFVTHLVYVAGSSVPVDEAEITALGVKCLRVESSSLSSPKFDAENVRQALATVCGNNA</sequence>
<evidence type="ECO:0000256" key="1">
    <source>
        <dbReference type="SAM" id="MobiDB-lite"/>
    </source>
</evidence>
<dbReference type="Pfam" id="PF01933">
    <property type="entry name" value="CofD"/>
    <property type="match status" value="1"/>
</dbReference>
<dbReference type="SUPFAM" id="SSF142338">
    <property type="entry name" value="CofD-like"/>
    <property type="match status" value="1"/>
</dbReference>
<evidence type="ECO:0000313" key="3">
    <source>
        <dbReference type="Proteomes" id="UP000027195"/>
    </source>
</evidence>
<name>A0A067MSD1_BOTB1</name>
<proteinExistence type="predicted"/>
<reference evidence="3" key="1">
    <citation type="journal article" date="2014" name="Proc. Natl. Acad. Sci. U.S.A.">
        <title>Extensive sampling of basidiomycete genomes demonstrates inadequacy of the white-rot/brown-rot paradigm for wood decay fungi.</title>
        <authorList>
            <person name="Riley R."/>
            <person name="Salamov A.A."/>
            <person name="Brown D.W."/>
            <person name="Nagy L.G."/>
            <person name="Floudas D."/>
            <person name="Held B.W."/>
            <person name="Levasseur A."/>
            <person name="Lombard V."/>
            <person name="Morin E."/>
            <person name="Otillar R."/>
            <person name="Lindquist E.A."/>
            <person name="Sun H."/>
            <person name="LaButti K.M."/>
            <person name="Schmutz J."/>
            <person name="Jabbour D."/>
            <person name="Luo H."/>
            <person name="Baker S.E."/>
            <person name="Pisabarro A.G."/>
            <person name="Walton J.D."/>
            <person name="Blanchette R.A."/>
            <person name="Henrissat B."/>
            <person name="Martin F."/>
            <person name="Cullen D."/>
            <person name="Hibbett D.S."/>
            <person name="Grigoriev I.V."/>
        </authorList>
    </citation>
    <scope>NUCLEOTIDE SEQUENCE [LARGE SCALE GENOMIC DNA]</scope>
    <source>
        <strain evidence="3">FD-172 SS1</strain>
    </source>
</reference>
<protein>
    <submittedName>
        <fullName evidence="2">Uncharacterized protein</fullName>
    </submittedName>
</protein>
<dbReference type="InterPro" id="IPR002882">
    <property type="entry name" value="CofD"/>
</dbReference>
<accession>A0A067MSD1</accession>
<gene>
    <name evidence="2" type="ORF">BOTBODRAFT_105407</name>
</gene>
<dbReference type="InterPro" id="IPR038136">
    <property type="entry name" value="CofD-like_dom_sf"/>
</dbReference>
<dbReference type="Gene3D" id="3.40.50.10680">
    <property type="entry name" value="CofD-like domains"/>
    <property type="match status" value="1"/>
</dbReference>